<dbReference type="InterPro" id="IPR037027">
    <property type="entry name" value="YqgF/RNaseH-like_dom_sf"/>
</dbReference>
<dbReference type="SUPFAM" id="SSF50249">
    <property type="entry name" value="Nucleic acid-binding proteins"/>
    <property type="match status" value="1"/>
</dbReference>
<dbReference type="FunFam" id="2.40.50.140:FF:000051">
    <property type="entry name" value="RNA-binding transcriptional accessory protein"/>
    <property type="match status" value="1"/>
</dbReference>
<dbReference type="SUPFAM" id="SSF158832">
    <property type="entry name" value="Tex N-terminal region-like"/>
    <property type="match status" value="1"/>
</dbReference>
<feature type="region of interest" description="Disordered" evidence="1">
    <location>
        <begin position="489"/>
        <end position="547"/>
    </location>
</feature>
<dbReference type="SUPFAM" id="SSF53098">
    <property type="entry name" value="Ribonuclease H-like"/>
    <property type="match status" value="1"/>
</dbReference>
<dbReference type="GO" id="GO:0006412">
    <property type="term" value="P:translation"/>
    <property type="evidence" value="ECO:0007669"/>
    <property type="project" value="TreeGrafter"/>
</dbReference>
<name>A0A4U9WQS6_SERFO</name>
<proteinExistence type="predicted"/>
<feature type="domain" description="S1 motif" evidence="2">
    <location>
        <begin position="421"/>
        <end position="490"/>
    </location>
</feature>
<dbReference type="Pfam" id="PF12836">
    <property type="entry name" value="HHH_3"/>
    <property type="match status" value="1"/>
</dbReference>
<keyword evidence="3" id="KW-0687">Ribonucleoprotein</keyword>
<organism evidence="3">
    <name type="scientific">Serratia fonticola</name>
    <dbReference type="NCBI Taxonomy" id="47917"/>
    <lineage>
        <taxon>Bacteria</taxon>
        <taxon>Pseudomonadati</taxon>
        <taxon>Pseudomonadota</taxon>
        <taxon>Gammaproteobacteria</taxon>
        <taxon>Enterobacterales</taxon>
        <taxon>Yersiniaceae</taxon>
        <taxon>Serratia</taxon>
    </lineage>
</organism>
<dbReference type="GO" id="GO:0005829">
    <property type="term" value="C:cytosol"/>
    <property type="evidence" value="ECO:0007669"/>
    <property type="project" value="TreeGrafter"/>
</dbReference>
<dbReference type="Gene3D" id="2.40.50.140">
    <property type="entry name" value="Nucleic acid-binding proteins"/>
    <property type="match status" value="1"/>
</dbReference>
<dbReference type="GO" id="GO:0003729">
    <property type="term" value="F:mRNA binding"/>
    <property type="evidence" value="ECO:0007669"/>
    <property type="project" value="TreeGrafter"/>
</dbReference>
<dbReference type="InterPro" id="IPR055179">
    <property type="entry name" value="Tex-like_central_region"/>
</dbReference>
<dbReference type="SUPFAM" id="SSF47781">
    <property type="entry name" value="RuvA domain 2-like"/>
    <property type="match status" value="2"/>
</dbReference>
<dbReference type="InterPro" id="IPR041692">
    <property type="entry name" value="HHH_9"/>
</dbReference>
<dbReference type="SMART" id="SM00316">
    <property type="entry name" value="S1"/>
    <property type="match status" value="1"/>
</dbReference>
<dbReference type="Pfam" id="PF00575">
    <property type="entry name" value="S1"/>
    <property type="match status" value="1"/>
</dbReference>
<protein>
    <submittedName>
        <fullName evidence="3">30S ribosomal protein S1</fullName>
    </submittedName>
</protein>
<dbReference type="PANTHER" id="PTHR10724:SF10">
    <property type="entry name" value="S1 RNA-BINDING DOMAIN-CONTAINING PROTEIN 1"/>
    <property type="match status" value="1"/>
</dbReference>
<dbReference type="Gene3D" id="3.30.420.140">
    <property type="entry name" value="YqgF/RNase H-like domain"/>
    <property type="match status" value="1"/>
</dbReference>
<keyword evidence="3" id="KW-0689">Ribosomal protein</keyword>
<dbReference type="GO" id="GO:0006139">
    <property type="term" value="P:nucleobase-containing compound metabolic process"/>
    <property type="evidence" value="ECO:0007669"/>
    <property type="project" value="InterPro"/>
</dbReference>
<dbReference type="CDD" id="cd05685">
    <property type="entry name" value="S1_Tex"/>
    <property type="match status" value="1"/>
</dbReference>
<dbReference type="Gene3D" id="1.10.3500.10">
    <property type="entry name" value="Tex N-terminal region-like"/>
    <property type="match status" value="1"/>
</dbReference>
<evidence type="ECO:0000259" key="2">
    <source>
        <dbReference type="PROSITE" id="PS50126"/>
    </source>
</evidence>
<dbReference type="FunFam" id="1.10.150.310:FF:000001">
    <property type="entry name" value="RNA-binding transcriptional accessory protein"/>
    <property type="match status" value="1"/>
</dbReference>
<dbReference type="EMBL" id="CABEEZ010000170">
    <property type="protein sequence ID" value="VTR61883.1"/>
    <property type="molecule type" value="Genomic_DNA"/>
</dbReference>
<dbReference type="Pfam" id="PF16921">
    <property type="entry name" value="Tex_YqgF"/>
    <property type="match status" value="1"/>
</dbReference>
<dbReference type="PROSITE" id="PS50126">
    <property type="entry name" value="S1"/>
    <property type="match status" value="1"/>
</dbReference>
<dbReference type="InterPro" id="IPR032639">
    <property type="entry name" value="Tex_YqgF"/>
</dbReference>
<dbReference type="InterPro" id="IPR010994">
    <property type="entry name" value="RuvA_2-like"/>
</dbReference>
<dbReference type="Pfam" id="PF17674">
    <property type="entry name" value="HHH_9"/>
    <property type="match status" value="1"/>
</dbReference>
<dbReference type="PANTHER" id="PTHR10724">
    <property type="entry name" value="30S RIBOSOMAL PROTEIN S1"/>
    <property type="match status" value="1"/>
</dbReference>
<dbReference type="Gene3D" id="1.10.150.310">
    <property type="entry name" value="Tex RuvX-like domain-like"/>
    <property type="match status" value="1"/>
</dbReference>
<dbReference type="InterPro" id="IPR006641">
    <property type="entry name" value="YqgF/RNaseH-like_dom"/>
</dbReference>
<evidence type="ECO:0000256" key="1">
    <source>
        <dbReference type="SAM" id="MobiDB-lite"/>
    </source>
</evidence>
<dbReference type="InterPro" id="IPR012340">
    <property type="entry name" value="NA-bd_OB-fold"/>
</dbReference>
<evidence type="ECO:0000313" key="3">
    <source>
        <dbReference type="EMBL" id="VTR61883.1"/>
    </source>
</evidence>
<dbReference type="InterPro" id="IPR023323">
    <property type="entry name" value="Tex-like_dom_sf"/>
</dbReference>
<gene>
    <name evidence="3" type="primary">yhgF_1</name>
    <name evidence="3" type="ORF">NCTC12965_08985</name>
</gene>
<dbReference type="InterPro" id="IPR012337">
    <property type="entry name" value="RNaseH-like_sf"/>
</dbReference>
<dbReference type="InterPro" id="IPR044146">
    <property type="entry name" value="S1_Tex"/>
</dbReference>
<accession>A0A4U9WQS6</accession>
<reference evidence="3" key="1">
    <citation type="submission" date="2019-05" db="EMBL/GenBank/DDBJ databases">
        <authorList>
            <consortium name="Pathogen Informatics"/>
        </authorList>
    </citation>
    <scope>NUCLEOTIDE SEQUENCE [LARGE SCALE GENOMIC DNA]</scope>
    <source>
        <strain evidence="3">NCTC12965</strain>
    </source>
</reference>
<dbReference type="AlphaFoldDB" id="A0A4U9WQS6"/>
<dbReference type="InterPro" id="IPR003029">
    <property type="entry name" value="S1_domain"/>
</dbReference>
<dbReference type="SMART" id="SM00732">
    <property type="entry name" value="YqgFc"/>
    <property type="match status" value="1"/>
</dbReference>
<dbReference type="Pfam" id="PF22706">
    <property type="entry name" value="Tex_central_region"/>
    <property type="match status" value="1"/>
</dbReference>
<sequence>MKACCQLALNADPQFEETPRESQGELIITNHLNLRLNNAPADAWRKSVVNWTWRIKVLLHLETELMSTLRERAEDEAINVFARNMHDLLMAAPAGMRATMGLDPGLRTGVKVAVVDATGKLVATDTVYPHTGQAAKAAAVVAALCIKHKVELVAIGNGTASRETERFFAELQQQFPDVKAQKVIVSEAGASVYSASELAALEFPNLDVSLRGAVSIARRLQDPLAELVKIDPKSIGVGQYQHDVSQSQLAKKLDSVVEDCVNAVGVDLNTASVPLLTRVAGLTRMMAQNIVTWRDENGRFSNREQLLKVSRLGPKAFEQCAGFLRINHGDNPLDASTVHPETYPVVERILAATRQALQDLMGNPSAVRSLKASDFTDEKFGVPTVTDILKELEKPGRDPRPEFKTATFAEGVETLNDLQVGMILEGSVTNVTNFGAFVDIGVHQDGLVHISSLADKFVEDPHTVVKAGDIVKVKVMEVDLQRKRIALSMRLDEQPGEGSPRRGGGNNNAPARDKNSRPAANKPKPRNSTPAGNSAMGDALAAAFGKK</sequence>
<dbReference type="InterPro" id="IPR050437">
    <property type="entry name" value="Ribos_protein_bS1-like"/>
</dbReference>
<dbReference type="GO" id="GO:0005840">
    <property type="term" value="C:ribosome"/>
    <property type="evidence" value="ECO:0007669"/>
    <property type="project" value="UniProtKB-KW"/>
</dbReference>
<dbReference type="GO" id="GO:0003735">
    <property type="term" value="F:structural constituent of ribosome"/>
    <property type="evidence" value="ECO:0007669"/>
    <property type="project" value="TreeGrafter"/>
</dbReference>
<dbReference type="FunFam" id="3.30.420.140:FF:000001">
    <property type="entry name" value="RNA-binding transcriptional accessory protein"/>
    <property type="match status" value="1"/>
</dbReference>